<feature type="compositionally biased region" description="Polar residues" evidence="1">
    <location>
        <begin position="8"/>
        <end position="20"/>
    </location>
</feature>
<protein>
    <recommendedName>
        <fullName evidence="2">Metallo-beta-lactamase domain-containing protein</fullName>
    </recommendedName>
</protein>
<dbReference type="SUPFAM" id="SSF56281">
    <property type="entry name" value="Metallo-hydrolase/oxidoreductase"/>
    <property type="match status" value="1"/>
</dbReference>
<dbReference type="AlphaFoldDB" id="A0A8H4U5D7"/>
<feature type="compositionally biased region" description="Basic residues" evidence="1">
    <location>
        <begin position="50"/>
        <end position="66"/>
    </location>
</feature>
<feature type="compositionally biased region" description="Acidic residues" evidence="1">
    <location>
        <begin position="30"/>
        <end position="43"/>
    </location>
</feature>
<feature type="domain" description="Metallo-beta-lactamase" evidence="2">
    <location>
        <begin position="242"/>
        <end position="315"/>
    </location>
</feature>
<dbReference type="Pfam" id="PF00753">
    <property type="entry name" value="Lactamase_B"/>
    <property type="match status" value="1"/>
</dbReference>
<feature type="compositionally biased region" description="Low complexity" evidence="1">
    <location>
        <begin position="75"/>
        <end position="100"/>
    </location>
</feature>
<comment type="caution">
    <text evidence="3">The sequence shown here is derived from an EMBL/GenBank/DDBJ whole genome shotgun (WGS) entry which is preliminary data.</text>
</comment>
<dbReference type="Gene3D" id="3.60.15.10">
    <property type="entry name" value="Ribonuclease Z/Hydroxyacylglutathione hydrolase-like"/>
    <property type="match status" value="1"/>
</dbReference>
<dbReference type="InterPro" id="IPR036866">
    <property type="entry name" value="RibonucZ/Hydroxyglut_hydro"/>
</dbReference>
<evidence type="ECO:0000313" key="3">
    <source>
        <dbReference type="EMBL" id="KAF4969865.1"/>
    </source>
</evidence>
<evidence type="ECO:0000313" key="4">
    <source>
        <dbReference type="Proteomes" id="UP000635477"/>
    </source>
</evidence>
<dbReference type="PANTHER" id="PTHR46504:SF2">
    <property type="entry name" value="TRNASE Z TRZ1"/>
    <property type="match status" value="1"/>
</dbReference>
<reference evidence="3" key="2">
    <citation type="submission" date="2020-05" db="EMBL/GenBank/DDBJ databases">
        <authorList>
            <person name="Kim H.-S."/>
            <person name="Proctor R.H."/>
            <person name="Brown D.W."/>
        </authorList>
    </citation>
    <scope>NUCLEOTIDE SEQUENCE</scope>
    <source>
        <strain evidence="3">NRRL 22465</strain>
    </source>
</reference>
<feature type="compositionally biased region" description="Gly residues" evidence="1">
    <location>
        <begin position="101"/>
        <end position="111"/>
    </location>
</feature>
<gene>
    <name evidence="3" type="ORF">FZEAL_10147</name>
</gene>
<dbReference type="Proteomes" id="UP000635477">
    <property type="component" value="Unassembled WGS sequence"/>
</dbReference>
<feature type="region of interest" description="Disordered" evidence="1">
    <location>
        <begin position="1"/>
        <end position="113"/>
    </location>
</feature>
<dbReference type="PANTHER" id="PTHR46504">
    <property type="entry name" value="TRNASE Z TRZ1"/>
    <property type="match status" value="1"/>
</dbReference>
<evidence type="ECO:0000259" key="2">
    <source>
        <dbReference type="Pfam" id="PF00753"/>
    </source>
</evidence>
<dbReference type="EMBL" id="JABEYC010001062">
    <property type="protein sequence ID" value="KAF4969865.1"/>
    <property type="molecule type" value="Genomic_DNA"/>
</dbReference>
<sequence>MAAPPTKEPQQQEDLSQDTAPETDKKLNNDQDDDSSSEEEEEAPPPPPRKSTKSKKQKTERRKRQRRFEMDGDMDNMQMSQNNQNMQQQQQQQQQQPQKQSGGGGGGGGGDTLSLHLELNLEIEIELKARIHGDLTLTLLHNQETPNRAPLTTTNHFQTSHHSKPLILENISPLNIYQPGKMTKPAFATPLPQSSRSETLEWRFPKPHNQYVLTGKSRAAWHTSFVIPQLNLLLDAGLCVNKSRPKHVFLTHGHSDHTLLAPAFVKREDPPDVFCPAEMVKVLDDFLLSRTMLNLGGLITVDDAEQLGADTSDEGTGDANGDKSICGREWLNTHITHGLKHGDTVPLRRTNNVTATAFDCDHTVPCLGFYFSLVSNRLRPEYTSQTGPQLKALRQSGVEITATHSTPMFAFLGDTTAATLAAEPDWLKQGIPVVITECSFLYQEHKPQAVRTKHTSWSDLELVIRKWPRTTFVLTHFSMRYNDKAIRDFFLEMEDAPTNIVVWVDGEDDL</sequence>
<dbReference type="InterPro" id="IPR001279">
    <property type="entry name" value="Metallo-B-lactamas"/>
</dbReference>
<name>A0A8H4U5D7_9HYPO</name>
<evidence type="ECO:0000256" key="1">
    <source>
        <dbReference type="SAM" id="MobiDB-lite"/>
    </source>
</evidence>
<proteinExistence type="predicted"/>
<dbReference type="OrthoDB" id="527344at2759"/>
<accession>A0A8H4U5D7</accession>
<reference evidence="3" key="1">
    <citation type="journal article" date="2020" name="BMC Genomics">
        <title>Correction to: Identification and distribution of gene clusters required for synthesis of sphingolipid metabolism inhibitors in diverse species of the filamentous fungus Fusarium.</title>
        <authorList>
            <person name="Kim H.S."/>
            <person name="Lohmar J.M."/>
            <person name="Busman M."/>
            <person name="Brown D.W."/>
            <person name="Naumann T.A."/>
            <person name="Divon H.H."/>
            <person name="Lysoe E."/>
            <person name="Uhlig S."/>
            <person name="Proctor R.H."/>
        </authorList>
    </citation>
    <scope>NUCLEOTIDE SEQUENCE</scope>
    <source>
        <strain evidence="3">NRRL 22465</strain>
    </source>
</reference>
<keyword evidence="4" id="KW-1185">Reference proteome</keyword>
<organism evidence="3 4">
    <name type="scientific">Fusarium zealandicum</name>
    <dbReference type="NCBI Taxonomy" id="1053134"/>
    <lineage>
        <taxon>Eukaryota</taxon>
        <taxon>Fungi</taxon>
        <taxon>Dikarya</taxon>
        <taxon>Ascomycota</taxon>
        <taxon>Pezizomycotina</taxon>
        <taxon>Sordariomycetes</taxon>
        <taxon>Hypocreomycetidae</taxon>
        <taxon>Hypocreales</taxon>
        <taxon>Nectriaceae</taxon>
        <taxon>Fusarium</taxon>
        <taxon>Fusarium staphyleae species complex</taxon>
    </lineage>
</organism>